<name>A0A0U5BD76_9BACL</name>
<gene>
    <name evidence="1" type="ORF">CB4_00199</name>
</gene>
<dbReference type="Proteomes" id="UP000217696">
    <property type="component" value="Chromosome"/>
</dbReference>
<sequence>MKLSQLPINQEQLVQAWQQTLPSTFHPTDRVEVTADTRNPQSLLIHVHTAGHSNYSFDYECRYMDPREVQVRLIEMQRDGYAISKPSPDIEDLSGTYMRHIHECAQTLHPTTHPH</sequence>
<evidence type="ECO:0000313" key="1">
    <source>
        <dbReference type="EMBL" id="BAU26110.1"/>
    </source>
</evidence>
<dbReference type="OrthoDB" id="2971377at2"/>
<organism evidence="1 2">
    <name type="scientific">Aneurinibacillus soli</name>
    <dbReference type="NCBI Taxonomy" id="1500254"/>
    <lineage>
        <taxon>Bacteria</taxon>
        <taxon>Bacillati</taxon>
        <taxon>Bacillota</taxon>
        <taxon>Bacilli</taxon>
        <taxon>Bacillales</taxon>
        <taxon>Paenibacillaceae</taxon>
        <taxon>Aneurinibacillus group</taxon>
        <taxon>Aneurinibacillus</taxon>
    </lineage>
</organism>
<dbReference type="RefSeq" id="WP_096463185.1">
    <property type="nucleotide sequence ID" value="NZ_AP017312.1"/>
</dbReference>
<accession>A0A0U5BD76</accession>
<protein>
    <submittedName>
        <fullName evidence="1">Uncharacterized protein</fullName>
    </submittedName>
</protein>
<evidence type="ECO:0000313" key="2">
    <source>
        <dbReference type="Proteomes" id="UP000217696"/>
    </source>
</evidence>
<dbReference type="KEGG" id="asoc:CB4_00199"/>
<proteinExistence type="predicted"/>
<dbReference type="AlphaFoldDB" id="A0A0U5BD76"/>
<reference evidence="1 2" key="1">
    <citation type="submission" date="2015-12" db="EMBL/GenBank/DDBJ databases">
        <title>Genome sequence of Aneurinibacillus soli.</title>
        <authorList>
            <person name="Lee J.S."/>
            <person name="Lee K.C."/>
            <person name="Kim K.K."/>
            <person name="Lee B.W."/>
        </authorList>
    </citation>
    <scope>NUCLEOTIDE SEQUENCE [LARGE SCALE GENOMIC DNA]</scope>
    <source>
        <strain evidence="1 2">CB4</strain>
    </source>
</reference>
<dbReference type="EMBL" id="AP017312">
    <property type="protein sequence ID" value="BAU26110.1"/>
    <property type="molecule type" value="Genomic_DNA"/>
</dbReference>
<keyword evidence="2" id="KW-1185">Reference proteome</keyword>